<sequence>MRVRLGNACRPWRGRRANKGFRRHLCVFVPSQAGRGRLYLKI</sequence>
<organism evidence="1 2">
    <name type="scientific">Neisseria lactamica ATCC 23970</name>
    <dbReference type="NCBI Taxonomy" id="546265"/>
    <lineage>
        <taxon>Bacteria</taxon>
        <taxon>Pseudomonadati</taxon>
        <taxon>Pseudomonadota</taxon>
        <taxon>Betaproteobacteria</taxon>
        <taxon>Neisseriales</taxon>
        <taxon>Neisseriaceae</taxon>
        <taxon>Neisseria</taxon>
    </lineage>
</organism>
<dbReference type="Proteomes" id="UP000003843">
    <property type="component" value="Unassembled WGS sequence"/>
</dbReference>
<evidence type="ECO:0000313" key="1">
    <source>
        <dbReference type="EMBL" id="EEZ76055.1"/>
    </source>
</evidence>
<name>D0W8W0_NEILA</name>
<dbReference type="AlphaFoldDB" id="D0W8W0"/>
<reference evidence="1 2" key="1">
    <citation type="submission" date="2009-10" db="EMBL/GenBank/DDBJ databases">
        <authorList>
            <person name="Weinstock G."/>
            <person name="Sodergren E."/>
            <person name="Clifton S."/>
            <person name="Fulton L."/>
            <person name="Fulton B."/>
            <person name="Courtney L."/>
            <person name="Fronick C."/>
            <person name="Harrison M."/>
            <person name="Strong C."/>
            <person name="Farmer C."/>
            <person name="Delahaunty K."/>
            <person name="Markovic C."/>
            <person name="Hall O."/>
            <person name="Minx P."/>
            <person name="Tomlinson C."/>
            <person name="Mitreva M."/>
            <person name="Nelson J."/>
            <person name="Hou S."/>
            <person name="Wollam A."/>
            <person name="Pepin K.H."/>
            <person name="Johnson M."/>
            <person name="Bhonagiri V."/>
            <person name="Nash W.E."/>
            <person name="Warren W."/>
            <person name="Chinwalla A."/>
            <person name="Mardis E.R."/>
            <person name="Wilson R.K."/>
        </authorList>
    </citation>
    <scope>NUCLEOTIDE SEQUENCE [LARGE SCALE GENOMIC DNA]</scope>
    <source>
        <strain evidence="1 2">ATCC 23970</strain>
    </source>
</reference>
<evidence type="ECO:0000313" key="2">
    <source>
        <dbReference type="Proteomes" id="UP000003843"/>
    </source>
</evidence>
<proteinExistence type="predicted"/>
<accession>D0W8W0</accession>
<comment type="caution">
    <text evidence="1">The sequence shown here is derived from an EMBL/GenBank/DDBJ whole genome shotgun (WGS) entry which is preliminary data.</text>
</comment>
<gene>
    <name evidence="1" type="ORF">NEILACOT_03964</name>
</gene>
<protein>
    <submittedName>
        <fullName evidence="1">Uncharacterized protein</fullName>
    </submittedName>
</protein>
<dbReference type="EMBL" id="ACEQ02000009">
    <property type="protein sequence ID" value="EEZ76055.1"/>
    <property type="molecule type" value="Genomic_DNA"/>
</dbReference>